<organism evidence="4 5">
    <name type="scientific">Halalkalibacter hemicellulosilyticusJCM 9152</name>
    <dbReference type="NCBI Taxonomy" id="1236971"/>
    <lineage>
        <taxon>Bacteria</taxon>
        <taxon>Bacillati</taxon>
        <taxon>Bacillota</taxon>
        <taxon>Bacilli</taxon>
        <taxon>Bacillales</taxon>
        <taxon>Bacillaceae</taxon>
        <taxon>Halalkalibacter</taxon>
    </lineage>
</organism>
<evidence type="ECO:0000313" key="4">
    <source>
        <dbReference type="EMBL" id="GAE32096.1"/>
    </source>
</evidence>
<dbReference type="SMART" id="SM00460">
    <property type="entry name" value="TGc"/>
    <property type="match status" value="1"/>
</dbReference>
<evidence type="ECO:0000256" key="2">
    <source>
        <dbReference type="SAM" id="Phobius"/>
    </source>
</evidence>
<feature type="domain" description="Transglutaminase-like" evidence="3">
    <location>
        <begin position="469"/>
        <end position="544"/>
    </location>
</feature>
<dbReference type="Gene3D" id="3.10.620.30">
    <property type="match status" value="1"/>
</dbReference>
<dbReference type="InterPro" id="IPR038765">
    <property type="entry name" value="Papain-like_cys_pep_sf"/>
</dbReference>
<name>W4QJ30_9BACI</name>
<keyword evidence="2" id="KW-0812">Transmembrane</keyword>
<evidence type="ECO:0000259" key="3">
    <source>
        <dbReference type="SMART" id="SM00460"/>
    </source>
</evidence>
<feature type="transmembrane region" description="Helical" evidence="2">
    <location>
        <begin position="118"/>
        <end position="136"/>
    </location>
</feature>
<feature type="transmembrane region" description="Helical" evidence="2">
    <location>
        <begin position="168"/>
        <end position="188"/>
    </location>
</feature>
<dbReference type="OrthoDB" id="9804872at2"/>
<dbReference type="STRING" id="1236971.JCM9152_3614"/>
<proteinExistence type="predicted"/>
<protein>
    <submittedName>
        <fullName evidence="4">Transglutaminase-like enzymes</fullName>
    </submittedName>
</protein>
<gene>
    <name evidence="4" type="ORF">JCM9152_3614</name>
</gene>
<dbReference type="RefSeq" id="WP_035346351.1">
    <property type="nucleotide sequence ID" value="NZ_BAUU01000028.1"/>
</dbReference>
<feature type="transmembrane region" description="Helical" evidence="2">
    <location>
        <begin position="14"/>
        <end position="31"/>
    </location>
</feature>
<dbReference type="EMBL" id="BAUU01000028">
    <property type="protein sequence ID" value="GAE32096.1"/>
    <property type="molecule type" value="Genomic_DNA"/>
</dbReference>
<dbReference type="InterPro" id="IPR021878">
    <property type="entry name" value="TgpA_N"/>
</dbReference>
<evidence type="ECO:0000256" key="1">
    <source>
        <dbReference type="SAM" id="MobiDB-lite"/>
    </source>
</evidence>
<sequence length="728" mass="84745">MRSNRKTLDLSRDFLLYGLSFLLLMEWLLPLPYVTDTGYIHIFVLCTAVFFFITFLQLPVGLSVLMKIAIVFYGLFLVFFQDQFFSFEWVAAILEDVALNISYMIGGSWYALTDLFRSLLFFVLLAIMSYLLFYWIVYARRMLFFLIFTVIYVAVIDTFTGYDATFAIVRTFFIGFLLLGLVTMYRFIEQERLHAASTMLPARLGGVLITILVLGGVFGFLFPKPEPQWTDPVPYVRAAVGLESRNEPVQRIGYGDFDEQLGGGFVDDHTTVFFAAVTEEHYWRGETKDHYTGRGWETTTPEGMKNPLYRTEREGAISVNPLSTEIAFEGEESRFDHIFYPGDFVELTSHDTIDVVVDQYTERANTLREDEAIALTRYRYDYVYPSFHVDVLQATNEEDPNDIVDYYTQLPDTLPDRVRELAEEIVADEDNRYDQAKAIEAYFRLSDFVYETEDVPVPSSGQDYVDQFLFETRRGYCDNFSTSMIVMLRTLDIPARWVKGFTQGAEVEQLSQGRSVYEVTNSNAHSWVEVYFPEVGWVPFEPTQGFANMYDFLEVDDEEESEMDEEDPLDATSEEEELEEDEHEEELEIEEEEDPTQDFGTTSHNWTIPGGPWILFGLLLLLGIVMIMKRKSVVFFILLKRYEKATNKEAFVPAYEHLLWLLRFIGYHRQSGETLRAYARRMDDQFVTDEMEAMTEEYERILYGENSERSSWLEQKARWLAFVKKMNS</sequence>
<dbReference type="AlphaFoldDB" id="W4QJ30"/>
<keyword evidence="2" id="KW-1133">Transmembrane helix</keyword>
<dbReference type="InterPro" id="IPR052901">
    <property type="entry name" value="Bact_TGase-like"/>
</dbReference>
<keyword evidence="2" id="KW-0472">Membrane</keyword>
<accession>W4QJ30</accession>
<comment type="caution">
    <text evidence="4">The sequence shown here is derived from an EMBL/GenBank/DDBJ whole genome shotgun (WGS) entry which is preliminary data.</text>
</comment>
<feature type="region of interest" description="Disordered" evidence="1">
    <location>
        <begin position="557"/>
        <end position="604"/>
    </location>
</feature>
<feature type="transmembrane region" description="Helical" evidence="2">
    <location>
        <begin position="62"/>
        <end position="80"/>
    </location>
</feature>
<feature type="transmembrane region" description="Helical" evidence="2">
    <location>
        <begin position="610"/>
        <end position="628"/>
    </location>
</feature>
<dbReference type="PANTHER" id="PTHR42736:SF1">
    <property type="entry name" value="PROTEIN-GLUTAMINE GAMMA-GLUTAMYLTRANSFERASE"/>
    <property type="match status" value="1"/>
</dbReference>
<dbReference type="Pfam" id="PF01841">
    <property type="entry name" value="Transglut_core"/>
    <property type="match status" value="1"/>
</dbReference>
<dbReference type="Proteomes" id="UP000018895">
    <property type="component" value="Unassembled WGS sequence"/>
</dbReference>
<evidence type="ECO:0000313" key="5">
    <source>
        <dbReference type="Proteomes" id="UP000018895"/>
    </source>
</evidence>
<dbReference type="PANTHER" id="PTHR42736">
    <property type="entry name" value="PROTEIN-GLUTAMINE GAMMA-GLUTAMYLTRANSFERASE"/>
    <property type="match status" value="1"/>
</dbReference>
<feature type="transmembrane region" description="Helical" evidence="2">
    <location>
        <begin position="200"/>
        <end position="222"/>
    </location>
</feature>
<dbReference type="InterPro" id="IPR002931">
    <property type="entry name" value="Transglutaminase-like"/>
</dbReference>
<dbReference type="Pfam" id="PF11992">
    <property type="entry name" value="TgpA_N"/>
    <property type="match status" value="1"/>
</dbReference>
<feature type="transmembrane region" description="Helical" evidence="2">
    <location>
        <begin position="143"/>
        <end position="162"/>
    </location>
</feature>
<dbReference type="SUPFAM" id="SSF54001">
    <property type="entry name" value="Cysteine proteinases"/>
    <property type="match status" value="1"/>
</dbReference>
<keyword evidence="5" id="KW-1185">Reference proteome</keyword>
<feature type="transmembrane region" description="Helical" evidence="2">
    <location>
        <begin position="38"/>
        <end position="56"/>
    </location>
</feature>
<reference evidence="4" key="1">
    <citation type="journal article" date="2014" name="Genome Announc.">
        <title>Draft Genome Sequences of Three Alkaliphilic Bacillus Strains, Bacillus wakoensis JCM 9140T, Bacillus akibai JCM 9157T, and Bacillus hemicellulosilyticus JCM 9152T.</title>
        <authorList>
            <person name="Yuki M."/>
            <person name="Oshima K."/>
            <person name="Suda W."/>
            <person name="Oshida Y."/>
            <person name="Kitamura K."/>
            <person name="Iida T."/>
            <person name="Hattori M."/>
            <person name="Ohkuma M."/>
        </authorList>
    </citation>
    <scope>NUCLEOTIDE SEQUENCE [LARGE SCALE GENOMIC DNA]</scope>
    <source>
        <strain evidence="4">JCM 9152</strain>
    </source>
</reference>
<feature type="compositionally biased region" description="Acidic residues" evidence="1">
    <location>
        <begin position="557"/>
        <end position="596"/>
    </location>
</feature>